<keyword evidence="2" id="KW-1185">Reference proteome</keyword>
<evidence type="ECO:0008006" key="3">
    <source>
        <dbReference type="Google" id="ProtNLM"/>
    </source>
</evidence>
<name>A0ABQ9DZ98_TEGGR</name>
<dbReference type="Proteomes" id="UP001217089">
    <property type="component" value="Unassembled WGS sequence"/>
</dbReference>
<evidence type="ECO:0000313" key="1">
    <source>
        <dbReference type="EMBL" id="KAJ8297511.1"/>
    </source>
</evidence>
<dbReference type="SUPFAM" id="SSF140959">
    <property type="entry name" value="Indolic compounds 2,3-dioxygenase-like"/>
    <property type="match status" value="1"/>
</dbReference>
<gene>
    <name evidence="1" type="ORF">KUTeg_024042</name>
</gene>
<dbReference type="Gene3D" id="1.10.287.3810">
    <property type="match status" value="1"/>
</dbReference>
<dbReference type="EMBL" id="JARBDR010000923">
    <property type="protein sequence ID" value="KAJ8297511.1"/>
    <property type="molecule type" value="Genomic_DNA"/>
</dbReference>
<reference evidence="1 2" key="1">
    <citation type="submission" date="2022-12" db="EMBL/GenBank/DDBJ databases">
        <title>Chromosome-level genome of Tegillarca granosa.</title>
        <authorList>
            <person name="Kim J."/>
        </authorList>
    </citation>
    <scope>NUCLEOTIDE SEQUENCE [LARGE SCALE GENOMIC DNA]</scope>
    <source>
        <strain evidence="1">Teg-2019</strain>
        <tissue evidence="1">Adductor muscle</tissue>
    </source>
</reference>
<accession>A0ABQ9DZ98</accession>
<dbReference type="Gene3D" id="1.20.58.480">
    <property type="match status" value="1"/>
</dbReference>
<evidence type="ECO:0000313" key="2">
    <source>
        <dbReference type="Proteomes" id="UP001217089"/>
    </source>
</evidence>
<dbReference type="InterPro" id="IPR004981">
    <property type="entry name" value="Trp_2_3_dOase"/>
</dbReference>
<dbReference type="InterPro" id="IPR037217">
    <property type="entry name" value="Trp/Indoleamine_2_3_dOase-like"/>
</dbReference>
<dbReference type="Pfam" id="PF03301">
    <property type="entry name" value="Trp_dioxygenase"/>
    <property type="match status" value="1"/>
</dbReference>
<proteinExistence type="predicted"/>
<organism evidence="1 2">
    <name type="scientific">Tegillarca granosa</name>
    <name type="common">Malaysian cockle</name>
    <name type="synonym">Anadara granosa</name>
    <dbReference type="NCBI Taxonomy" id="220873"/>
    <lineage>
        <taxon>Eukaryota</taxon>
        <taxon>Metazoa</taxon>
        <taxon>Spiralia</taxon>
        <taxon>Lophotrochozoa</taxon>
        <taxon>Mollusca</taxon>
        <taxon>Bivalvia</taxon>
        <taxon>Autobranchia</taxon>
        <taxon>Pteriomorphia</taxon>
        <taxon>Arcoida</taxon>
        <taxon>Arcoidea</taxon>
        <taxon>Arcidae</taxon>
        <taxon>Tegillarca</taxon>
    </lineage>
</organism>
<protein>
    <recommendedName>
        <fullName evidence="3">Tryptophan 2,3-dioxygenase</fullName>
    </recommendedName>
</protein>
<dbReference type="PANTHER" id="PTHR10138:SF0">
    <property type="entry name" value="TRYPTOPHAN 2,3-DIOXYGENASE"/>
    <property type="match status" value="1"/>
</dbReference>
<sequence length="211" mass="25227">MKSTTRMQSESKEKTQNGAPKTYGDYLKYLDESKTLQIINRLNRVVLILKLMVDQFMILETMTPLDFLEFRNHLATASGFQSLQFRLLENKLGIKEENRVKYNQQHYMKVFNDPESRKMLTDSTTDPSLIQLLERWLERTPGLDENQFGFWKKYEEAVRKWIHECWFLPVEVETDPKLKESLRAEYLKQKVIVICNTYNKYISVHITYRNI</sequence>
<dbReference type="PANTHER" id="PTHR10138">
    <property type="entry name" value="TRYPTOPHAN 2,3-DIOXYGENASE"/>
    <property type="match status" value="1"/>
</dbReference>
<comment type="caution">
    <text evidence="1">The sequence shown here is derived from an EMBL/GenBank/DDBJ whole genome shotgun (WGS) entry which is preliminary data.</text>
</comment>